<dbReference type="EMBL" id="VSFF01000017">
    <property type="protein sequence ID" value="TYC08272.1"/>
    <property type="molecule type" value="Genomic_DNA"/>
</dbReference>
<dbReference type="PROSITE" id="PS51819">
    <property type="entry name" value="VOC"/>
    <property type="match status" value="1"/>
</dbReference>
<dbReference type="InterPro" id="IPR029068">
    <property type="entry name" value="Glyas_Bleomycin-R_OHBP_Dase"/>
</dbReference>
<dbReference type="Pfam" id="PF00903">
    <property type="entry name" value="Glyoxalase"/>
    <property type="match status" value="1"/>
</dbReference>
<dbReference type="Gene3D" id="3.10.180.10">
    <property type="entry name" value="2,3-Dihydroxybiphenyl 1,2-Dioxygenase, domain 1"/>
    <property type="match status" value="1"/>
</dbReference>
<dbReference type="InterPro" id="IPR037523">
    <property type="entry name" value="VOC_core"/>
</dbReference>
<dbReference type="RefSeq" id="WP_148355385.1">
    <property type="nucleotide sequence ID" value="NZ_JBHSBF010000015.1"/>
</dbReference>
<evidence type="ECO:0000313" key="2">
    <source>
        <dbReference type="EMBL" id="TYC08272.1"/>
    </source>
</evidence>
<dbReference type="CDD" id="cd07247">
    <property type="entry name" value="SgaA_N_like"/>
    <property type="match status" value="1"/>
</dbReference>
<gene>
    <name evidence="2" type="ORF">FXF65_38890</name>
</gene>
<dbReference type="InterPro" id="IPR004360">
    <property type="entry name" value="Glyas_Fos-R_dOase_dom"/>
</dbReference>
<evidence type="ECO:0000259" key="1">
    <source>
        <dbReference type="PROSITE" id="PS51819"/>
    </source>
</evidence>
<dbReference type="InterPro" id="IPR052164">
    <property type="entry name" value="Anthracycline_SecMetBiosynth"/>
</dbReference>
<accession>A0A5D0TSH7</accession>
<feature type="domain" description="VOC" evidence="1">
    <location>
        <begin position="8"/>
        <end position="121"/>
    </location>
</feature>
<dbReference type="PANTHER" id="PTHR33993">
    <property type="entry name" value="GLYOXALASE-RELATED"/>
    <property type="match status" value="1"/>
</dbReference>
<proteinExistence type="predicted"/>
<sequence>MSVPAFNTVTWFQVGTDAPEEARRFYGDMFGWQFAQDQGEDGYDLITYPGAERPSGGIAHSADASENHAIFLVMVEDVDATCARTEQSGGKVAVPPETTGNGLRFAYLDDPSGNRFGVFKPATS</sequence>
<dbReference type="Proteomes" id="UP000322634">
    <property type="component" value="Unassembled WGS sequence"/>
</dbReference>
<dbReference type="OrthoDB" id="9793039at2"/>
<dbReference type="PANTHER" id="PTHR33993:SF14">
    <property type="entry name" value="GB|AAF24581.1"/>
    <property type="match status" value="1"/>
</dbReference>
<dbReference type="AlphaFoldDB" id="A0A5D0TSH7"/>
<evidence type="ECO:0000313" key="3">
    <source>
        <dbReference type="Proteomes" id="UP000322634"/>
    </source>
</evidence>
<dbReference type="SUPFAM" id="SSF54593">
    <property type="entry name" value="Glyoxalase/Bleomycin resistance protein/Dihydroxybiphenyl dioxygenase"/>
    <property type="match status" value="1"/>
</dbReference>
<organism evidence="2 3">
    <name type="scientific">Actinomadura syzygii</name>
    <dbReference type="NCBI Taxonomy" id="1427538"/>
    <lineage>
        <taxon>Bacteria</taxon>
        <taxon>Bacillati</taxon>
        <taxon>Actinomycetota</taxon>
        <taxon>Actinomycetes</taxon>
        <taxon>Streptosporangiales</taxon>
        <taxon>Thermomonosporaceae</taxon>
        <taxon>Actinomadura</taxon>
    </lineage>
</organism>
<comment type="caution">
    <text evidence="2">The sequence shown here is derived from an EMBL/GenBank/DDBJ whole genome shotgun (WGS) entry which is preliminary data.</text>
</comment>
<keyword evidence="3" id="KW-1185">Reference proteome</keyword>
<reference evidence="2 3" key="1">
    <citation type="submission" date="2019-08" db="EMBL/GenBank/DDBJ databases">
        <title>Actinomadura sp. nov. CYP1-5 isolated from mountain soil.</title>
        <authorList>
            <person name="Songsumanus A."/>
            <person name="Kuncharoen N."/>
            <person name="Kudo T."/>
            <person name="Yuki M."/>
            <person name="Igarashi Y."/>
            <person name="Tanasupawat S."/>
        </authorList>
    </citation>
    <scope>NUCLEOTIDE SEQUENCE [LARGE SCALE GENOMIC DNA]</scope>
    <source>
        <strain evidence="2 3">GKU157</strain>
    </source>
</reference>
<protein>
    <submittedName>
        <fullName evidence="2">VOC family protein</fullName>
    </submittedName>
</protein>
<name>A0A5D0TSH7_9ACTN</name>